<dbReference type="KEGG" id="ssab:SSABA_v1c03820"/>
<evidence type="ECO:0000256" key="6">
    <source>
        <dbReference type="PROSITE-ProRule" id="PRU00421"/>
    </source>
</evidence>
<gene>
    <name evidence="10" type="primary">treB</name>
    <name evidence="10" type="ORF">SSABA_v1c03820</name>
</gene>
<dbReference type="InterPro" id="IPR001996">
    <property type="entry name" value="PTS_IIB_1"/>
</dbReference>
<dbReference type="GO" id="GO:0016301">
    <property type="term" value="F:kinase activity"/>
    <property type="evidence" value="ECO:0007669"/>
    <property type="project" value="UniProtKB-KW"/>
</dbReference>
<dbReference type="EMBL" id="CP006934">
    <property type="protein sequence ID" value="AHI53791.1"/>
    <property type="molecule type" value="Genomic_DNA"/>
</dbReference>
<feature type="transmembrane region" description="Helical" evidence="7">
    <location>
        <begin position="171"/>
        <end position="199"/>
    </location>
</feature>
<dbReference type="InterPro" id="IPR036878">
    <property type="entry name" value="Glu_permease_IIB"/>
</dbReference>
<name>W6A9Y2_9MOLU</name>
<dbReference type="InterPro" id="IPR018113">
    <property type="entry name" value="PTrfase_EIIB_Cys"/>
</dbReference>
<keyword evidence="7" id="KW-1133">Transmembrane helix</keyword>
<evidence type="ECO:0000259" key="8">
    <source>
        <dbReference type="PROSITE" id="PS51098"/>
    </source>
</evidence>
<feature type="domain" description="PTS EIIC type-1" evidence="9">
    <location>
        <begin position="128"/>
        <end position="516"/>
    </location>
</feature>
<dbReference type="PROSITE" id="PS51103">
    <property type="entry name" value="PTS_EIIC_TYPE_1"/>
    <property type="match status" value="1"/>
</dbReference>
<organism evidence="10 11">
    <name type="scientific">Spiroplasma sabaudiense Ar-1343</name>
    <dbReference type="NCBI Taxonomy" id="1276257"/>
    <lineage>
        <taxon>Bacteria</taxon>
        <taxon>Bacillati</taxon>
        <taxon>Mycoplasmatota</taxon>
        <taxon>Mollicutes</taxon>
        <taxon>Entomoplasmatales</taxon>
        <taxon>Spiroplasmataceae</taxon>
        <taxon>Spiroplasma</taxon>
    </lineage>
</organism>
<dbReference type="eggNOG" id="COG1263">
    <property type="taxonomic scope" value="Bacteria"/>
</dbReference>
<keyword evidence="2" id="KW-0762">Sugar transport</keyword>
<feature type="transmembrane region" description="Helical" evidence="7">
    <location>
        <begin position="206"/>
        <end position="224"/>
    </location>
</feature>
<dbReference type="eggNOG" id="COG1264">
    <property type="taxonomic scope" value="Bacteria"/>
</dbReference>
<dbReference type="GO" id="GO:0009401">
    <property type="term" value="P:phosphoenolpyruvate-dependent sugar phosphotransferase system"/>
    <property type="evidence" value="ECO:0007669"/>
    <property type="project" value="UniProtKB-KW"/>
</dbReference>
<feature type="transmembrane region" description="Helical" evidence="7">
    <location>
        <begin position="370"/>
        <end position="392"/>
    </location>
</feature>
<feature type="transmembrane region" description="Helical" evidence="7">
    <location>
        <begin position="483"/>
        <end position="504"/>
    </location>
</feature>
<dbReference type="PROSITE" id="PS51098">
    <property type="entry name" value="PTS_EIIB_TYPE_1"/>
    <property type="match status" value="1"/>
</dbReference>
<protein>
    <submittedName>
        <fullName evidence="10">PTS system trehalose-specific IIBC component</fullName>
    </submittedName>
</protein>
<dbReference type="PROSITE" id="PS01035">
    <property type="entry name" value="PTS_EIIB_TYPE_1_CYS"/>
    <property type="match status" value="1"/>
</dbReference>
<keyword evidence="4" id="KW-0598">Phosphotransferase system</keyword>
<reference evidence="10 11" key="1">
    <citation type="journal article" date="2014" name="Genome Biol. Evol.">
        <title>Molecular evolution of the substrate utilization strategies and putative virulence factors in mosquito-associated Spiroplasma species.</title>
        <authorList>
            <person name="Chang T.H."/>
            <person name="Lo W.S."/>
            <person name="Ku C."/>
            <person name="Chen L.L."/>
            <person name="Kuo C.H."/>
        </authorList>
    </citation>
    <scope>NUCLEOTIDE SEQUENCE [LARGE SCALE GENOMIC DNA]</scope>
    <source>
        <strain evidence="10">Ar-1343</strain>
    </source>
</reference>
<feature type="transmembrane region" description="Helical" evidence="7">
    <location>
        <begin position="286"/>
        <end position="314"/>
    </location>
</feature>
<keyword evidence="7" id="KW-0472">Membrane</keyword>
<evidence type="ECO:0000313" key="10">
    <source>
        <dbReference type="EMBL" id="AHI53791.1"/>
    </source>
</evidence>
<dbReference type="Gene3D" id="3.30.1360.60">
    <property type="entry name" value="Glucose permease domain IIB"/>
    <property type="match status" value="1"/>
</dbReference>
<evidence type="ECO:0000256" key="1">
    <source>
        <dbReference type="ARBA" id="ARBA00022448"/>
    </source>
</evidence>
<evidence type="ECO:0000313" key="11">
    <source>
        <dbReference type="Proteomes" id="UP000019265"/>
    </source>
</evidence>
<sequence length="563" mass="61696">MKKNKNYEVYVKQLFDSLGGYENIKYFTHCMTRMRFQLHDWEKVDEASIKNGEYASGINKNKSNGEFQIIIGADVPKFYKVFCEVNSYQDDGKTIIEKDANFSTKQATEIKAMKEKFKVKGFLNTSLAFISKVFSPIVVPLVGYGLILTLWSLLTVEWSGEGSSAAASSHFIGQLVGILDILVGAFSLFITIVIGYTVFKAMQGNGIYGIIIAVVLTAPGLITMGDVKPEPGQSILQAYEGWTLFGEGIVYPWKINFNGLIIPMIIVAILGAYIERGTERINNNTAKMILAPVLIIGGTFIFAIFIMAPIGLLFTNYLSIAINWLSTNSIAKYIAIPVIGGLYGPLVITGLHHSLTPIILQGQATYGATVIQGFITISNISQGIASIAFVILHRRVMKMKDLGISNGVSAIVGGITEPSLYTINLKHLFPLIACSIGVFCGTLILVASNTYALQGSSSIFGILMYLQNAPAQTGVTTWIGGGYLWGVISIMVSCGVTFSMTIFLGKTKYFWNRSASLILEDYGEDIVKLRTIPKDEWKGIIEIEKTKKIEAKNLKKSTKAKKV</sequence>
<evidence type="ECO:0000259" key="9">
    <source>
        <dbReference type="PROSITE" id="PS51103"/>
    </source>
</evidence>
<keyword evidence="1" id="KW-0813">Transport</keyword>
<evidence type="ECO:0000256" key="5">
    <source>
        <dbReference type="ARBA" id="ARBA00022777"/>
    </source>
</evidence>
<dbReference type="HOGENOM" id="CLU_012312_2_1_14"/>
<keyword evidence="5" id="KW-0418">Kinase</keyword>
<proteinExistence type="predicted"/>
<dbReference type="STRING" id="1276257.SSABA_v1c03820"/>
<dbReference type="GO" id="GO:0090589">
    <property type="term" value="F:protein-phosphocysteine-trehalose phosphotransferase system transporter activity"/>
    <property type="evidence" value="ECO:0007669"/>
    <property type="project" value="TreeGrafter"/>
</dbReference>
<dbReference type="GO" id="GO:0008982">
    <property type="term" value="F:protein-N(PI)-phosphohistidine-sugar phosphotransferase activity"/>
    <property type="evidence" value="ECO:0007669"/>
    <property type="project" value="InterPro"/>
</dbReference>
<dbReference type="SUPFAM" id="SSF55604">
    <property type="entry name" value="Glucose permease domain IIB"/>
    <property type="match status" value="1"/>
</dbReference>
<dbReference type="GO" id="GO:0005886">
    <property type="term" value="C:plasma membrane"/>
    <property type="evidence" value="ECO:0007669"/>
    <property type="project" value="TreeGrafter"/>
</dbReference>
<dbReference type="InterPro" id="IPR013013">
    <property type="entry name" value="PTS_EIIC_1"/>
</dbReference>
<feature type="domain" description="PTS EIIB type-1" evidence="8">
    <location>
        <begin position="8"/>
        <end position="92"/>
    </location>
</feature>
<dbReference type="CDD" id="cd00212">
    <property type="entry name" value="PTS_IIB_glc"/>
    <property type="match status" value="1"/>
</dbReference>
<dbReference type="PANTHER" id="PTHR30175">
    <property type="entry name" value="PHOSPHOTRANSFERASE SYSTEM TRANSPORT PROTEIN"/>
    <property type="match status" value="1"/>
</dbReference>
<feature type="transmembrane region" description="Helical" evidence="7">
    <location>
        <begin position="255"/>
        <end position="274"/>
    </location>
</feature>
<dbReference type="InterPro" id="IPR050558">
    <property type="entry name" value="PTS_Sugar-Specific_Components"/>
</dbReference>
<dbReference type="OrthoDB" id="9769191at2"/>
<keyword evidence="7" id="KW-0812">Transmembrane</keyword>
<keyword evidence="3" id="KW-0808">Transferase</keyword>
<dbReference type="RefSeq" id="WP_025250928.1">
    <property type="nucleotide sequence ID" value="NZ_CP006934.1"/>
</dbReference>
<evidence type="ECO:0000256" key="7">
    <source>
        <dbReference type="SAM" id="Phobius"/>
    </source>
</evidence>
<dbReference type="AlphaFoldDB" id="W6A9Y2"/>
<accession>W6A9Y2</accession>
<evidence type="ECO:0000256" key="4">
    <source>
        <dbReference type="ARBA" id="ARBA00022683"/>
    </source>
</evidence>
<evidence type="ECO:0000256" key="3">
    <source>
        <dbReference type="ARBA" id="ARBA00022679"/>
    </source>
</evidence>
<dbReference type="PANTHER" id="PTHR30175:SF1">
    <property type="entry name" value="PTS SYSTEM ARBUTIN-, CELLOBIOSE-, AND SALICIN-SPECIFIC EIIBC COMPONENT-RELATED"/>
    <property type="match status" value="1"/>
</dbReference>
<dbReference type="GO" id="GO:0015771">
    <property type="term" value="P:trehalose transport"/>
    <property type="evidence" value="ECO:0007669"/>
    <property type="project" value="TreeGrafter"/>
</dbReference>
<dbReference type="Proteomes" id="UP000019265">
    <property type="component" value="Chromosome"/>
</dbReference>
<feature type="active site" description="Phosphocysteine intermediate; for EIIB activity" evidence="6">
    <location>
        <position position="30"/>
    </location>
</feature>
<feature type="transmembrane region" description="Helical" evidence="7">
    <location>
        <begin position="121"/>
        <end position="151"/>
    </location>
</feature>
<dbReference type="PATRIC" id="fig|1276257.3.peg.390"/>
<dbReference type="Pfam" id="PF00367">
    <property type="entry name" value="PTS_EIIB"/>
    <property type="match status" value="1"/>
</dbReference>
<evidence type="ECO:0000256" key="2">
    <source>
        <dbReference type="ARBA" id="ARBA00022597"/>
    </source>
</evidence>
<keyword evidence="11" id="KW-1185">Reference proteome</keyword>
<feature type="transmembrane region" description="Helical" evidence="7">
    <location>
        <begin position="428"/>
        <end position="447"/>
    </location>
</feature>